<dbReference type="GO" id="GO:0006412">
    <property type="term" value="P:translation"/>
    <property type="evidence" value="ECO:0007669"/>
    <property type="project" value="InterPro"/>
</dbReference>
<organism evidence="4 5">
    <name type="scientific">Coptis chinensis</name>
    <dbReference type="NCBI Taxonomy" id="261450"/>
    <lineage>
        <taxon>Eukaryota</taxon>
        <taxon>Viridiplantae</taxon>
        <taxon>Streptophyta</taxon>
        <taxon>Embryophyta</taxon>
        <taxon>Tracheophyta</taxon>
        <taxon>Spermatophyta</taxon>
        <taxon>Magnoliopsida</taxon>
        <taxon>Ranunculales</taxon>
        <taxon>Ranunculaceae</taxon>
        <taxon>Coptidoideae</taxon>
        <taxon>Coptis</taxon>
    </lineage>
</organism>
<sequence length="118" mass="13617">MSKIIESGITYIKPNNQIAGKGIQAKGKVSPDFLHQEKPSHKSFMIKKKLAKKMRQNKPIPHWIRMRLDSTIRTETVLLDWLTGLATLCANRRRKELKTVGLDIVHKIVDISSRFERI</sequence>
<dbReference type="EMBL" id="JADFTS010000009">
    <property type="protein sequence ID" value="KAF9589255.1"/>
    <property type="molecule type" value="Genomic_DNA"/>
</dbReference>
<name>A0A835LCB6_9MAGN</name>
<accession>A0A835LCB6</accession>
<dbReference type="Proteomes" id="UP000631114">
    <property type="component" value="Unassembled WGS sequence"/>
</dbReference>
<evidence type="ECO:0000256" key="2">
    <source>
        <dbReference type="ARBA" id="ARBA00022980"/>
    </source>
</evidence>
<dbReference type="AlphaFoldDB" id="A0A835LCB6"/>
<protein>
    <recommendedName>
        <fullName evidence="6">60S ribosomal protein L39</fullName>
    </recommendedName>
</protein>
<dbReference type="InterPro" id="IPR000077">
    <property type="entry name" value="Ribosomal_eL39"/>
</dbReference>
<reference evidence="4 5" key="1">
    <citation type="submission" date="2020-10" db="EMBL/GenBank/DDBJ databases">
        <title>The Coptis chinensis genome and diversification of protoberbering-type alkaloids.</title>
        <authorList>
            <person name="Wang B."/>
            <person name="Shu S."/>
            <person name="Song C."/>
            <person name="Liu Y."/>
        </authorList>
    </citation>
    <scope>NUCLEOTIDE SEQUENCE [LARGE SCALE GENOMIC DNA]</scope>
    <source>
        <strain evidence="4">HL-2020</strain>
        <tissue evidence="4">Leaf</tissue>
    </source>
</reference>
<keyword evidence="5" id="KW-1185">Reference proteome</keyword>
<dbReference type="OrthoDB" id="10251208at2759"/>
<comment type="similarity">
    <text evidence="1">Belongs to the eukaryotic ribosomal protein eL39 family.</text>
</comment>
<evidence type="ECO:0000313" key="4">
    <source>
        <dbReference type="EMBL" id="KAF9589255.1"/>
    </source>
</evidence>
<proteinExistence type="inferred from homology"/>
<evidence type="ECO:0008006" key="6">
    <source>
        <dbReference type="Google" id="ProtNLM"/>
    </source>
</evidence>
<dbReference type="Gene3D" id="1.10.1620.10">
    <property type="entry name" value="Ribosomal protein L39e"/>
    <property type="match status" value="1"/>
</dbReference>
<dbReference type="PANTHER" id="PTHR19970">
    <property type="entry name" value="RIBOSOMAL PROTEIN L39E"/>
    <property type="match status" value="1"/>
</dbReference>
<evidence type="ECO:0000313" key="5">
    <source>
        <dbReference type="Proteomes" id="UP000631114"/>
    </source>
</evidence>
<dbReference type="GO" id="GO:0003735">
    <property type="term" value="F:structural constituent of ribosome"/>
    <property type="evidence" value="ECO:0007669"/>
    <property type="project" value="InterPro"/>
</dbReference>
<dbReference type="FunFam" id="1.10.1620.10:FF:000001">
    <property type="entry name" value="60S ribosomal protein-like L39"/>
    <property type="match status" value="1"/>
</dbReference>
<evidence type="ECO:0000256" key="1">
    <source>
        <dbReference type="ARBA" id="ARBA00009339"/>
    </source>
</evidence>
<dbReference type="InterPro" id="IPR023626">
    <property type="entry name" value="Ribosomal_eL39_dom_sf"/>
</dbReference>
<keyword evidence="2" id="KW-0689">Ribosomal protein</keyword>
<gene>
    <name evidence="4" type="ORF">IFM89_022124</name>
</gene>
<dbReference type="SUPFAM" id="SSF48662">
    <property type="entry name" value="Ribosomal protein L39e"/>
    <property type="match status" value="1"/>
</dbReference>
<keyword evidence="3" id="KW-0687">Ribonucleoprotein</keyword>
<comment type="caution">
    <text evidence="4">The sequence shown here is derived from an EMBL/GenBank/DDBJ whole genome shotgun (WGS) entry which is preliminary data.</text>
</comment>
<dbReference type="GO" id="GO:0022625">
    <property type="term" value="C:cytosolic large ribosomal subunit"/>
    <property type="evidence" value="ECO:0007669"/>
    <property type="project" value="TreeGrafter"/>
</dbReference>
<evidence type="ECO:0000256" key="3">
    <source>
        <dbReference type="ARBA" id="ARBA00023274"/>
    </source>
</evidence>
<dbReference type="PANTHER" id="PTHR19970:SF0">
    <property type="entry name" value="LARGE RIBOSOMAL SUBUNIT PROTEIN EL39"/>
    <property type="match status" value="1"/>
</dbReference>
<dbReference type="Pfam" id="PF00832">
    <property type="entry name" value="Ribosomal_L39"/>
    <property type="match status" value="1"/>
</dbReference>